<comment type="catalytic activity">
    <reaction evidence="11">
        <text>ATP + H2O = ADP + phosphate + H(+)</text>
        <dbReference type="Rhea" id="RHEA:13065"/>
        <dbReference type="ChEBI" id="CHEBI:15377"/>
        <dbReference type="ChEBI" id="CHEBI:15378"/>
        <dbReference type="ChEBI" id="CHEBI:30616"/>
        <dbReference type="ChEBI" id="CHEBI:43474"/>
        <dbReference type="ChEBI" id="CHEBI:456216"/>
    </reaction>
    <physiologicalReaction direction="left-to-right" evidence="11">
        <dbReference type="Rhea" id="RHEA:13066"/>
    </physiologicalReaction>
</comment>
<evidence type="ECO:0000256" key="2">
    <source>
        <dbReference type="ARBA" id="ARBA00007448"/>
    </source>
</evidence>
<evidence type="ECO:0000256" key="6">
    <source>
        <dbReference type="ARBA" id="ARBA00022801"/>
    </source>
</evidence>
<evidence type="ECO:0000256" key="8">
    <source>
        <dbReference type="ARBA" id="ARBA00022989"/>
    </source>
</evidence>
<dbReference type="Pfam" id="PF08740">
    <property type="entry name" value="BCS1_N"/>
    <property type="match status" value="1"/>
</dbReference>
<evidence type="ECO:0000313" key="17">
    <source>
        <dbReference type="Proteomes" id="UP000012174"/>
    </source>
</evidence>
<name>M7T744_EUTLA</name>
<evidence type="ECO:0000256" key="5">
    <source>
        <dbReference type="ARBA" id="ARBA00022792"/>
    </source>
</evidence>
<evidence type="ECO:0000256" key="12">
    <source>
        <dbReference type="RuleBase" id="RU003651"/>
    </source>
</evidence>
<dbReference type="SMART" id="SM01024">
    <property type="entry name" value="BCS1_N"/>
    <property type="match status" value="1"/>
</dbReference>
<evidence type="ECO:0000256" key="11">
    <source>
        <dbReference type="ARBA" id="ARBA00048778"/>
    </source>
</evidence>
<keyword evidence="8" id="KW-1133">Transmembrane helix</keyword>
<keyword evidence="9" id="KW-0496">Mitochondrion</keyword>
<keyword evidence="17" id="KW-1185">Reference proteome</keyword>
<dbReference type="Pfam" id="PF25426">
    <property type="entry name" value="AAA_lid_BCS1"/>
    <property type="match status" value="1"/>
</dbReference>
<feature type="compositionally biased region" description="Low complexity" evidence="13">
    <location>
        <begin position="534"/>
        <end position="545"/>
    </location>
</feature>
<dbReference type="OrthoDB" id="10251412at2759"/>
<evidence type="ECO:0000256" key="10">
    <source>
        <dbReference type="ARBA" id="ARBA00023136"/>
    </source>
</evidence>
<keyword evidence="10" id="KW-0472">Membrane</keyword>
<comment type="similarity">
    <text evidence="2">Belongs to the AAA ATPase family. BCS1 subfamily.</text>
</comment>
<feature type="domain" description="BCS1 N-terminal" evidence="15">
    <location>
        <begin position="80"/>
        <end position="286"/>
    </location>
</feature>
<keyword evidence="5" id="KW-0999">Mitochondrion inner membrane</keyword>
<evidence type="ECO:0000256" key="3">
    <source>
        <dbReference type="ARBA" id="ARBA00022692"/>
    </source>
</evidence>
<dbReference type="InterPro" id="IPR027417">
    <property type="entry name" value="P-loop_NTPase"/>
</dbReference>
<dbReference type="Pfam" id="PF00004">
    <property type="entry name" value="AAA"/>
    <property type="match status" value="2"/>
</dbReference>
<feature type="compositionally biased region" description="Basic and acidic residues" evidence="13">
    <location>
        <begin position="407"/>
        <end position="429"/>
    </location>
</feature>
<evidence type="ECO:0000256" key="1">
    <source>
        <dbReference type="ARBA" id="ARBA00004434"/>
    </source>
</evidence>
<reference evidence="17" key="1">
    <citation type="journal article" date="2013" name="Genome Announc.">
        <title>Draft genome sequence of the grapevine dieback fungus Eutypa lata UCR-EL1.</title>
        <authorList>
            <person name="Blanco-Ulate B."/>
            <person name="Rolshausen P.E."/>
            <person name="Cantu D."/>
        </authorList>
    </citation>
    <scope>NUCLEOTIDE SEQUENCE [LARGE SCALE GENOMIC DNA]</scope>
    <source>
        <strain evidence="17">UCR-EL1</strain>
    </source>
</reference>
<dbReference type="OMA" id="IFIRMYS"/>
<evidence type="ECO:0000313" key="16">
    <source>
        <dbReference type="EMBL" id="EMR72477.1"/>
    </source>
</evidence>
<comment type="subcellular location">
    <subcellularLocation>
        <location evidence="1">Mitochondrion inner membrane</location>
        <topology evidence="1">Single-pass membrane protein</topology>
    </subcellularLocation>
</comment>
<dbReference type="Proteomes" id="UP000012174">
    <property type="component" value="Unassembled WGS sequence"/>
</dbReference>
<dbReference type="GO" id="GO:0005743">
    <property type="term" value="C:mitochondrial inner membrane"/>
    <property type="evidence" value="ECO:0007669"/>
    <property type="project" value="UniProtKB-SubCell"/>
</dbReference>
<dbReference type="InterPro" id="IPR003959">
    <property type="entry name" value="ATPase_AAA_core"/>
</dbReference>
<dbReference type="KEGG" id="ela:UCREL1_470"/>
<dbReference type="PROSITE" id="PS00674">
    <property type="entry name" value="AAA"/>
    <property type="match status" value="1"/>
</dbReference>
<gene>
    <name evidence="16" type="ORF">UCREL1_470</name>
</gene>
<keyword evidence="4 12" id="KW-0547">Nucleotide-binding</keyword>
<evidence type="ECO:0000256" key="4">
    <source>
        <dbReference type="ARBA" id="ARBA00022741"/>
    </source>
</evidence>
<dbReference type="eggNOG" id="KOG0743">
    <property type="taxonomic scope" value="Eukaryota"/>
</dbReference>
<feature type="region of interest" description="Disordered" evidence="13">
    <location>
        <begin position="389"/>
        <end position="434"/>
    </location>
</feature>
<dbReference type="SUPFAM" id="SSF52540">
    <property type="entry name" value="P-loop containing nucleoside triphosphate hydrolases"/>
    <property type="match status" value="1"/>
</dbReference>
<dbReference type="HOGENOM" id="CLU_010189_4_2_1"/>
<keyword evidence="3" id="KW-0812">Transmembrane</keyword>
<dbReference type="InterPro" id="IPR057495">
    <property type="entry name" value="AAA_lid_BCS1"/>
</dbReference>
<dbReference type="GO" id="GO:0005524">
    <property type="term" value="F:ATP binding"/>
    <property type="evidence" value="ECO:0007669"/>
    <property type="project" value="UniProtKB-KW"/>
</dbReference>
<accession>M7T744</accession>
<dbReference type="AlphaFoldDB" id="M7T744"/>
<proteinExistence type="inferred from homology"/>
<dbReference type="InterPro" id="IPR003960">
    <property type="entry name" value="ATPase_AAA_CS"/>
</dbReference>
<organism evidence="16 17">
    <name type="scientific">Eutypa lata (strain UCR-EL1)</name>
    <name type="common">Grapevine dieback disease fungus</name>
    <name type="synonym">Eutypa armeniacae</name>
    <dbReference type="NCBI Taxonomy" id="1287681"/>
    <lineage>
        <taxon>Eukaryota</taxon>
        <taxon>Fungi</taxon>
        <taxon>Dikarya</taxon>
        <taxon>Ascomycota</taxon>
        <taxon>Pezizomycotina</taxon>
        <taxon>Sordariomycetes</taxon>
        <taxon>Xylariomycetidae</taxon>
        <taxon>Xylariales</taxon>
        <taxon>Diatrypaceae</taxon>
        <taxon>Eutypa</taxon>
    </lineage>
</organism>
<keyword evidence="7 12" id="KW-0067">ATP-binding</keyword>
<protein>
    <submittedName>
        <fullName evidence="16">Putative mitochondrial chaperone bcs1 protein</fullName>
    </submittedName>
</protein>
<dbReference type="InterPro" id="IPR050747">
    <property type="entry name" value="Mitochondrial_chaperone_BCS1"/>
</dbReference>
<evidence type="ECO:0000256" key="7">
    <source>
        <dbReference type="ARBA" id="ARBA00022840"/>
    </source>
</evidence>
<evidence type="ECO:0000259" key="14">
    <source>
        <dbReference type="SMART" id="SM00382"/>
    </source>
</evidence>
<evidence type="ECO:0000259" key="15">
    <source>
        <dbReference type="SMART" id="SM01024"/>
    </source>
</evidence>
<dbReference type="Gene3D" id="3.40.50.300">
    <property type="entry name" value="P-loop containing nucleotide triphosphate hydrolases"/>
    <property type="match status" value="1"/>
</dbReference>
<dbReference type="PANTHER" id="PTHR23070">
    <property type="entry name" value="BCS1 AAA-TYPE ATPASE"/>
    <property type="match status" value="1"/>
</dbReference>
<dbReference type="EMBL" id="KB705449">
    <property type="protein sequence ID" value="EMR72477.1"/>
    <property type="molecule type" value="Genomic_DNA"/>
</dbReference>
<feature type="domain" description="AAA+ ATPase" evidence="14">
    <location>
        <begin position="319"/>
        <end position="507"/>
    </location>
</feature>
<dbReference type="GO" id="GO:0016887">
    <property type="term" value="F:ATP hydrolysis activity"/>
    <property type="evidence" value="ECO:0007669"/>
    <property type="project" value="InterPro"/>
</dbReference>
<keyword evidence="6" id="KW-0378">Hydrolase</keyword>
<dbReference type="InterPro" id="IPR014851">
    <property type="entry name" value="BCS1_N"/>
</dbReference>
<evidence type="ECO:0000256" key="9">
    <source>
        <dbReference type="ARBA" id="ARBA00023128"/>
    </source>
</evidence>
<dbReference type="InterPro" id="IPR003593">
    <property type="entry name" value="AAA+_ATPase"/>
</dbReference>
<feature type="region of interest" description="Disordered" evidence="13">
    <location>
        <begin position="524"/>
        <end position="573"/>
    </location>
</feature>
<evidence type="ECO:0000256" key="13">
    <source>
        <dbReference type="SAM" id="MobiDB-lite"/>
    </source>
</evidence>
<dbReference type="SMART" id="SM00382">
    <property type="entry name" value="AAA"/>
    <property type="match status" value="1"/>
</dbReference>
<sequence length="637" mass="70906">MDVNALLREVCSHTTTTNMTAAAAEATRNISAGHYKHGDSYDSGSPANIVEVLLPLLGGFAPLYGILGSRLGIDVTNLLVFFGVMWALSRPLKPLYNYAYEFATEHLTSSISISGDDDISEHLMKWLAAQPQMANSRSLTVETIRSTAWGGRRKHRSGDELSMTPDQSGKYLNFSNHKAKSPPQFVPARGQHRFWWRGQYFLLDRQRESVFGDSPPTFREREDLVISCLWRSPQPIKQLLNHTKEQYVIAHQARTIVKRPNAVKERKWGDSWKQVANRPVRDIRTIIIDPRQRDDLLADINEYLHPATPRWYANRGIPLRRGYLFYGPPGTGKTSLSFALAGIFGLDIHVISLQEPTLTEEDLSLLFSALPWRCVVLLEDIDAAGLRRPAEKKQEQQQQQQQLLDKVAGEEDKTEGAADKDDGAERGDARSSTNDWKVSDLAKALKTEANEDKKTGITLSGLLNTIDGVASHEGRILIMTTNAPEALDEALLRPGRVDLQVPFTNAVRQQAEELFMRMYEVDEGPHHHTSSQPDAAETAADVATDGPAPSEAEKEPTKQTGDPGAAVGDLDISQEELHSVARQFAEKIPEGQFSPAEIQGYLLKRKKNPLKALQEADEWAKALALQKATKSKISKVQ</sequence>
<dbReference type="STRING" id="1287681.M7T744"/>